<proteinExistence type="predicted"/>
<sequence>MIASRYLPLYRAIRISDWESATKFFIKEPNAVRDPITFSSETALALVVRSSKRNQFLKKLMERMSPEEVAWTDNVGKTALHKAVASGNNVAAKLLVEKNPELPNIEDQYGELAVHLAAIRGNRELVEYLWEVTKLDGDPNPFEGQLGAALFRCLIYGELYDMASTFLQRYPKLASMEPSPVLGIINRRTSFRSGTRLNFFQRLIYSVSQKLHAMFWDVAEKLVPTIKSVRETKLIHHQALNLIKRLCQEVVRSPKAGNIFRGLLLNAATMGISEIVEEILEVFPSAFYFTYQRGQYLLQIAIENRQENVFNLIYQMDENQDYFLSTRDKFKNNALHTAGNFASRQQLSLQASVAGAALQMQRELQWFEAVEKLLHPRNRYARNNEDKTPQDVFTETHNDLVEKGEKWMKDTASSCTIVAALIVTVVFAAAITVPGGINSNGLPIFLNDGVFVLFGVFDALALFSSTASLLMFLSIFTARYGEQDFLYSLPRKLIIGLVTLFLSIIFMMIAFGATLKIVFGYKKEWVVIPVVVLSSVPITLFALLQFPLLLDMIRSTYYPGIFRKRSNRILF</sequence>
<evidence type="ECO:0000313" key="1">
    <source>
        <dbReference type="EMBL" id="KAH7839124.1"/>
    </source>
</evidence>
<name>A0ACB7XEE2_9ERIC</name>
<comment type="caution">
    <text evidence="1">The sequence shown here is derived from an EMBL/GenBank/DDBJ whole genome shotgun (WGS) entry which is preliminary data.</text>
</comment>
<gene>
    <name evidence="1" type="ORF">Vadar_000016</name>
</gene>
<dbReference type="Proteomes" id="UP000828048">
    <property type="component" value="Chromosome 10"/>
</dbReference>
<accession>A0ACB7XEE2</accession>
<organism evidence="1 2">
    <name type="scientific">Vaccinium darrowii</name>
    <dbReference type="NCBI Taxonomy" id="229202"/>
    <lineage>
        <taxon>Eukaryota</taxon>
        <taxon>Viridiplantae</taxon>
        <taxon>Streptophyta</taxon>
        <taxon>Embryophyta</taxon>
        <taxon>Tracheophyta</taxon>
        <taxon>Spermatophyta</taxon>
        <taxon>Magnoliopsida</taxon>
        <taxon>eudicotyledons</taxon>
        <taxon>Gunneridae</taxon>
        <taxon>Pentapetalae</taxon>
        <taxon>asterids</taxon>
        <taxon>Ericales</taxon>
        <taxon>Ericaceae</taxon>
        <taxon>Vaccinioideae</taxon>
        <taxon>Vaccinieae</taxon>
        <taxon>Vaccinium</taxon>
    </lineage>
</organism>
<protein>
    <submittedName>
        <fullName evidence="1">Uncharacterized protein</fullName>
    </submittedName>
</protein>
<evidence type="ECO:0000313" key="2">
    <source>
        <dbReference type="Proteomes" id="UP000828048"/>
    </source>
</evidence>
<keyword evidence="2" id="KW-1185">Reference proteome</keyword>
<reference evidence="1 2" key="1">
    <citation type="journal article" date="2021" name="Hortic Res">
        <title>High-quality reference genome and annotation aids understanding of berry development for evergreen blueberry (Vaccinium darrowii).</title>
        <authorList>
            <person name="Yu J."/>
            <person name="Hulse-Kemp A.M."/>
            <person name="Babiker E."/>
            <person name="Staton M."/>
        </authorList>
    </citation>
    <scope>NUCLEOTIDE SEQUENCE [LARGE SCALE GENOMIC DNA]</scope>
    <source>
        <strain evidence="2">cv. NJ 8807/NJ 8810</strain>
        <tissue evidence="1">Young leaf</tissue>
    </source>
</reference>
<dbReference type="EMBL" id="CM037160">
    <property type="protein sequence ID" value="KAH7839124.1"/>
    <property type="molecule type" value="Genomic_DNA"/>
</dbReference>